<reference evidence="1" key="1">
    <citation type="submission" date="2020-05" db="EMBL/GenBank/DDBJ databases">
        <title>WGS assembly of Panicum virgatum.</title>
        <authorList>
            <person name="Lovell J.T."/>
            <person name="Jenkins J."/>
            <person name="Shu S."/>
            <person name="Juenger T.E."/>
            <person name="Schmutz J."/>
        </authorList>
    </citation>
    <scope>NUCLEOTIDE SEQUENCE</scope>
    <source>
        <strain evidence="1">AP13</strain>
    </source>
</reference>
<dbReference type="EMBL" id="CM029054">
    <property type="protein sequence ID" value="KAG2539923.1"/>
    <property type="molecule type" value="Genomic_DNA"/>
</dbReference>
<organism evidence="1 2">
    <name type="scientific">Panicum virgatum</name>
    <name type="common">Blackwell switchgrass</name>
    <dbReference type="NCBI Taxonomy" id="38727"/>
    <lineage>
        <taxon>Eukaryota</taxon>
        <taxon>Viridiplantae</taxon>
        <taxon>Streptophyta</taxon>
        <taxon>Embryophyta</taxon>
        <taxon>Tracheophyta</taxon>
        <taxon>Spermatophyta</taxon>
        <taxon>Magnoliopsida</taxon>
        <taxon>Liliopsida</taxon>
        <taxon>Poales</taxon>
        <taxon>Poaceae</taxon>
        <taxon>PACMAD clade</taxon>
        <taxon>Panicoideae</taxon>
        <taxon>Panicodae</taxon>
        <taxon>Paniceae</taxon>
        <taxon>Panicinae</taxon>
        <taxon>Panicum</taxon>
        <taxon>Panicum sect. Hiantes</taxon>
    </lineage>
</organism>
<gene>
    <name evidence="1" type="ORF">PVAP13_9NG507814</name>
</gene>
<proteinExistence type="predicted"/>
<protein>
    <submittedName>
        <fullName evidence="1">Uncharacterized protein</fullName>
    </submittedName>
</protein>
<comment type="caution">
    <text evidence="1">The sequence shown here is derived from an EMBL/GenBank/DDBJ whole genome shotgun (WGS) entry which is preliminary data.</text>
</comment>
<dbReference type="AlphaFoldDB" id="A0A8T0MTR8"/>
<sequence>MPPFLTATHSCSNHPSTSSWGIKLVCVIFINPYAKDGLEPPKLHPPCLSDVCFSVRFCVLLMRKTGGGMTFQDMVRRSSNRVLNYVADDLNGKTRIGRVEQVPNCNDS</sequence>
<evidence type="ECO:0000313" key="2">
    <source>
        <dbReference type="Proteomes" id="UP000823388"/>
    </source>
</evidence>
<name>A0A8T0MTR8_PANVG</name>
<dbReference type="Proteomes" id="UP000823388">
    <property type="component" value="Chromosome 9N"/>
</dbReference>
<accession>A0A8T0MTR8</accession>
<evidence type="ECO:0000313" key="1">
    <source>
        <dbReference type="EMBL" id="KAG2539923.1"/>
    </source>
</evidence>
<keyword evidence="2" id="KW-1185">Reference proteome</keyword>